<evidence type="ECO:0000313" key="2">
    <source>
        <dbReference type="Proteomes" id="UP001519460"/>
    </source>
</evidence>
<keyword evidence="2" id="KW-1185">Reference proteome</keyword>
<comment type="caution">
    <text evidence="1">The sequence shown here is derived from an EMBL/GenBank/DDBJ whole genome shotgun (WGS) entry which is preliminary data.</text>
</comment>
<reference evidence="1 2" key="1">
    <citation type="journal article" date="2023" name="Sci. Data">
        <title>Genome assembly of the Korean intertidal mud-creeper Batillaria attramentaria.</title>
        <authorList>
            <person name="Patra A.K."/>
            <person name="Ho P.T."/>
            <person name="Jun S."/>
            <person name="Lee S.J."/>
            <person name="Kim Y."/>
            <person name="Won Y.J."/>
        </authorList>
    </citation>
    <scope>NUCLEOTIDE SEQUENCE [LARGE SCALE GENOMIC DNA]</scope>
    <source>
        <strain evidence="1">Wonlab-2016</strain>
    </source>
</reference>
<sequence>MCKTGVTCDGYHSRRLSRACDDWHGARTYKDFSTAATKLHEAELWKGAVSISILCGFARSDVDRQFLPLRQYLPSNPCHRDYIPHPIPAIETMSPASRIHRDCVSKPLWCQYGPVVKYLLCSCKTSDSGLS</sequence>
<dbReference type="EMBL" id="JACVVK020000233">
    <property type="protein sequence ID" value="KAK7483091.1"/>
    <property type="molecule type" value="Genomic_DNA"/>
</dbReference>
<organism evidence="1 2">
    <name type="scientific">Batillaria attramentaria</name>
    <dbReference type="NCBI Taxonomy" id="370345"/>
    <lineage>
        <taxon>Eukaryota</taxon>
        <taxon>Metazoa</taxon>
        <taxon>Spiralia</taxon>
        <taxon>Lophotrochozoa</taxon>
        <taxon>Mollusca</taxon>
        <taxon>Gastropoda</taxon>
        <taxon>Caenogastropoda</taxon>
        <taxon>Sorbeoconcha</taxon>
        <taxon>Cerithioidea</taxon>
        <taxon>Batillariidae</taxon>
        <taxon>Batillaria</taxon>
    </lineage>
</organism>
<proteinExistence type="predicted"/>
<dbReference type="Proteomes" id="UP001519460">
    <property type="component" value="Unassembled WGS sequence"/>
</dbReference>
<accession>A0ABD0K7U3</accession>
<protein>
    <submittedName>
        <fullName evidence="1">Uncharacterized protein</fullName>
    </submittedName>
</protein>
<dbReference type="AlphaFoldDB" id="A0ABD0K7U3"/>
<evidence type="ECO:0000313" key="1">
    <source>
        <dbReference type="EMBL" id="KAK7483091.1"/>
    </source>
</evidence>
<name>A0ABD0K7U3_9CAEN</name>
<gene>
    <name evidence="1" type="ORF">BaRGS_00025659</name>
</gene>